<dbReference type="InterPro" id="IPR036397">
    <property type="entry name" value="RNaseH_sf"/>
</dbReference>
<dbReference type="InterPro" id="IPR012337">
    <property type="entry name" value="RNaseH-like_sf"/>
</dbReference>
<dbReference type="EMBL" id="GDQN01010456">
    <property type="protein sequence ID" value="JAT80598.1"/>
    <property type="molecule type" value="Transcribed_RNA"/>
</dbReference>
<sequence>MAGHNLLQWNCKSIRRAMKSSPTNALQIECVEAPLQLRRQFLSDRYYFNIIQNSSHPLHNKIRSLNSLTNLNYWTHKDLPLLINSYKKIDISTVQQTLKNPIFEFNFNILIFCPKVILNLEINKNSPGANAEFNRISERNWPGWLHLYTDASKISDSDNVGAAVWIPKYKIILNYKCPPKCSIFTDSLSCLQDIIKKPFHSKDNFYLTLKIKEVLFKCQQSGIEVILAWIPSHSGITGNEIADQCAKEAIRTGREVYNKQFSRDIRCLAKPHLHKSWTERWNNSRLIKGKHYGGIQPFVPIKPWFFKYRNFDKPVCSTIIRLRLGHVCSPVFLAKLRIRDHSLCECGEEEGTLDHLFFNCPRLNVSLYDVLPPKIPRPVNVNFLLTLVYTPFINILSRFIKYNNIKL</sequence>
<organism evidence="1">
    <name type="scientific">Pectinophora gossypiella</name>
    <name type="common">Cotton pink bollworm</name>
    <name type="synonym">Depressaria gossypiella</name>
    <dbReference type="NCBI Taxonomy" id="13191"/>
    <lineage>
        <taxon>Eukaryota</taxon>
        <taxon>Metazoa</taxon>
        <taxon>Ecdysozoa</taxon>
        <taxon>Arthropoda</taxon>
        <taxon>Hexapoda</taxon>
        <taxon>Insecta</taxon>
        <taxon>Pterygota</taxon>
        <taxon>Neoptera</taxon>
        <taxon>Endopterygota</taxon>
        <taxon>Lepidoptera</taxon>
        <taxon>Glossata</taxon>
        <taxon>Ditrysia</taxon>
        <taxon>Gelechioidea</taxon>
        <taxon>Gelechiidae</taxon>
        <taxon>Apatetrinae</taxon>
        <taxon>Pectinophora</taxon>
    </lineage>
</organism>
<dbReference type="GO" id="GO:0003676">
    <property type="term" value="F:nucleic acid binding"/>
    <property type="evidence" value="ECO:0007669"/>
    <property type="project" value="InterPro"/>
</dbReference>
<protein>
    <submittedName>
        <fullName evidence="1">Uncharacterized protein</fullName>
    </submittedName>
</protein>
<dbReference type="Gene3D" id="3.30.420.10">
    <property type="entry name" value="Ribonuclease H-like superfamily/Ribonuclease H"/>
    <property type="match status" value="1"/>
</dbReference>
<dbReference type="AlphaFoldDB" id="A0A1E1W0T4"/>
<gene>
    <name evidence="1" type="ORF">g.14185</name>
</gene>
<name>A0A1E1W0T4_PECGO</name>
<dbReference type="SUPFAM" id="SSF53098">
    <property type="entry name" value="Ribonuclease H-like"/>
    <property type="match status" value="1"/>
</dbReference>
<accession>A0A1E1W0T4</accession>
<reference evidence="1" key="1">
    <citation type="submission" date="2015-09" db="EMBL/GenBank/DDBJ databases">
        <title>De novo assembly of Pectinophora gossypiella (Pink Bollworm) gut transcriptome.</title>
        <authorList>
            <person name="Tassone E.E."/>
        </authorList>
    </citation>
    <scope>NUCLEOTIDE SEQUENCE</scope>
</reference>
<evidence type="ECO:0000313" key="1">
    <source>
        <dbReference type="EMBL" id="JAT80598.1"/>
    </source>
</evidence>
<dbReference type="CDD" id="cd09276">
    <property type="entry name" value="Rnase_HI_RT_non_LTR"/>
    <property type="match status" value="1"/>
</dbReference>
<dbReference type="OrthoDB" id="8058536at2759"/>
<proteinExistence type="predicted"/>